<protein>
    <submittedName>
        <fullName evidence="1">Uncharacterized protein</fullName>
    </submittedName>
</protein>
<sequence>MPAKRLGMYHVHSPTLEMMMHTMDSGLELFTDLKPCHSLLYKIVLHVFVSMIGGFHHDFPFLRKIWLEGICEKVSHRDPKEACRGVKNVGFGEEVAGSPSSEPD</sequence>
<comment type="caution">
    <text evidence="1">The sequence shown here is derived from an EMBL/GenBank/DDBJ whole genome shotgun (WGS) entry which is preliminary data.</text>
</comment>
<evidence type="ECO:0000313" key="1">
    <source>
        <dbReference type="EMBL" id="VEL41226.1"/>
    </source>
</evidence>
<keyword evidence="2" id="KW-1185">Reference proteome</keyword>
<gene>
    <name evidence="1" type="ORF">PXEA_LOCUS34666</name>
</gene>
<dbReference type="EMBL" id="CAAALY010268472">
    <property type="protein sequence ID" value="VEL41226.1"/>
    <property type="molecule type" value="Genomic_DNA"/>
</dbReference>
<dbReference type="Proteomes" id="UP000784294">
    <property type="component" value="Unassembled WGS sequence"/>
</dbReference>
<proteinExistence type="predicted"/>
<dbReference type="AlphaFoldDB" id="A0A3S5FGZ2"/>
<evidence type="ECO:0000313" key="2">
    <source>
        <dbReference type="Proteomes" id="UP000784294"/>
    </source>
</evidence>
<reference evidence="1" key="1">
    <citation type="submission" date="2018-11" db="EMBL/GenBank/DDBJ databases">
        <authorList>
            <consortium name="Pathogen Informatics"/>
        </authorList>
    </citation>
    <scope>NUCLEOTIDE SEQUENCE</scope>
</reference>
<name>A0A3S5FGZ2_9PLAT</name>
<organism evidence="1 2">
    <name type="scientific">Protopolystoma xenopodis</name>
    <dbReference type="NCBI Taxonomy" id="117903"/>
    <lineage>
        <taxon>Eukaryota</taxon>
        <taxon>Metazoa</taxon>
        <taxon>Spiralia</taxon>
        <taxon>Lophotrochozoa</taxon>
        <taxon>Platyhelminthes</taxon>
        <taxon>Monogenea</taxon>
        <taxon>Polyopisthocotylea</taxon>
        <taxon>Polystomatidea</taxon>
        <taxon>Polystomatidae</taxon>
        <taxon>Protopolystoma</taxon>
    </lineage>
</organism>
<accession>A0A3S5FGZ2</accession>